<dbReference type="Gene3D" id="3.40.50.12500">
    <property type="match status" value="1"/>
</dbReference>
<dbReference type="GO" id="GO:0047661">
    <property type="term" value="F:amino-acid racemase activity"/>
    <property type="evidence" value="ECO:0007669"/>
    <property type="project" value="InterPro"/>
</dbReference>
<dbReference type="Proteomes" id="UP000476064">
    <property type="component" value="Chromosome"/>
</dbReference>
<evidence type="ECO:0000313" key="2">
    <source>
        <dbReference type="EMBL" id="QHT61120.1"/>
    </source>
</evidence>
<dbReference type="InterPro" id="IPR053714">
    <property type="entry name" value="Iso_Racemase_Enz_sf"/>
</dbReference>
<comment type="similarity">
    <text evidence="1">Belongs to the HyuE racemase family.</text>
</comment>
<protein>
    <submittedName>
        <fullName evidence="2">Aspartate/glutamate racemase family protein</fullName>
    </submittedName>
</protein>
<gene>
    <name evidence="2" type="ORF">GXP70_14935</name>
</gene>
<reference evidence="2 3" key="1">
    <citation type="submission" date="2020-01" db="EMBL/GenBank/DDBJ databases">
        <title>Paenibacillus sp. nov., isolated from tomato rhizosphere.</title>
        <authorList>
            <person name="Weon H.-Y."/>
            <person name="Lee S.A."/>
        </authorList>
    </citation>
    <scope>NUCLEOTIDE SEQUENCE [LARGE SCALE GENOMIC DNA]</scope>
    <source>
        <strain evidence="2 3">12200R-189</strain>
    </source>
</reference>
<dbReference type="RefSeq" id="WP_162357559.1">
    <property type="nucleotide sequence ID" value="NZ_CP048209.1"/>
</dbReference>
<evidence type="ECO:0000256" key="1">
    <source>
        <dbReference type="ARBA" id="ARBA00038414"/>
    </source>
</evidence>
<name>A0A6C0G3A5_9BACL</name>
<accession>A0A6C0G3A5</accession>
<dbReference type="KEGG" id="plyc:GXP70_14935"/>
<organism evidence="2 3">
    <name type="scientific">Paenibacillus lycopersici</name>
    <dbReference type="NCBI Taxonomy" id="2704462"/>
    <lineage>
        <taxon>Bacteria</taxon>
        <taxon>Bacillati</taxon>
        <taxon>Bacillota</taxon>
        <taxon>Bacilli</taxon>
        <taxon>Bacillales</taxon>
        <taxon>Paenibacillaceae</taxon>
        <taxon>Paenibacillus</taxon>
    </lineage>
</organism>
<sequence length="225" mass="24225">MALHKLAIIHTTPVTIDPLKAVAAEYLPGWELINFVDDSILPELIRNEGMTETVIERWLAYAKYAEQQGAACIVSACSSVGEVAEMARQVVKVPVLRIDEAMAEEAVSSGRRIGVAASLATTLQPTIRLIERKAEQRGEAIELKPALAAEAYRLLMSGDKEGHDRVLAASLLELIESVDVVVLAQASMARVVASLPEGLQSKFLASPRLGMAYISRIAAGADHAR</sequence>
<dbReference type="AlphaFoldDB" id="A0A6C0G3A5"/>
<keyword evidence="3" id="KW-1185">Reference proteome</keyword>
<evidence type="ECO:0000313" key="3">
    <source>
        <dbReference type="Proteomes" id="UP000476064"/>
    </source>
</evidence>
<dbReference type="EMBL" id="CP048209">
    <property type="protein sequence ID" value="QHT61120.1"/>
    <property type="molecule type" value="Genomic_DNA"/>
</dbReference>
<dbReference type="InterPro" id="IPR015942">
    <property type="entry name" value="Asp/Glu/hydantoin_racemase"/>
</dbReference>
<proteinExistence type="inferred from homology"/>
<dbReference type="Pfam" id="PF01177">
    <property type="entry name" value="Asp_Glu_race"/>
    <property type="match status" value="1"/>
</dbReference>